<evidence type="ECO:0000313" key="1">
    <source>
        <dbReference type="EMBL" id="RHW38987.1"/>
    </source>
</evidence>
<keyword evidence="2" id="KW-1185">Reference proteome</keyword>
<evidence type="ECO:0000313" key="2">
    <source>
        <dbReference type="Proteomes" id="UP000284416"/>
    </source>
</evidence>
<accession>A0A417YSM4</accession>
<name>A0A417YSM4_9BACI</name>
<dbReference type="Proteomes" id="UP000284416">
    <property type="component" value="Unassembled WGS sequence"/>
</dbReference>
<dbReference type="AlphaFoldDB" id="A0A417YSM4"/>
<dbReference type="EMBL" id="QWEG01000008">
    <property type="protein sequence ID" value="RHW38987.1"/>
    <property type="molecule type" value="Genomic_DNA"/>
</dbReference>
<sequence length="88" mass="9921">MAKVVHALEPATVKKSLHAKLVATFAAPTKIAAGPQSIKNPFISRILARHKNSLPGIPWQAVFRSSKFREFSIRIRRSFDKISSEWNH</sequence>
<protein>
    <submittedName>
        <fullName evidence="1">Uncharacterized protein</fullName>
    </submittedName>
</protein>
<organism evidence="1 2">
    <name type="scientific">Neobacillus notoginsengisoli</name>
    <dbReference type="NCBI Taxonomy" id="1578198"/>
    <lineage>
        <taxon>Bacteria</taxon>
        <taxon>Bacillati</taxon>
        <taxon>Bacillota</taxon>
        <taxon>Bacilli</taxon>
        <taxon>Bacillales</taxon>
        <taxon>Bacillaceae</taxon>
        <taxon>Neobacillus</taxon>
    </lineage>
</organism>
<reference evidence="1 2" key="1">
    <citation type="journal article" date="2017" name="Int. J. Syst. Evol. Microbiol.">
        <title>Bacillus notoginsengisoli sp. nov., a novel bacterium isolated from the rhizosphere of Panax notoginseng.</title>
        <authorList>
            <person name="Zhang M.Y."/>
            <person name="Cheng J."/>
            <person name="Cai Y."/>
            <person name="Zhang T.Y."/>
            <person name="Wu Y.Y."/>
            <person name="Manikprabhu D."/>
            <person name="Li W.J."/>
            <person name="Zhang Y.X."/>
        </authorList>
    </citation>
    <scope>NUCLEOTIDE SEQUENCE [LARGE SCALE GENOMIC DNA]</scope>
    <source>
        <strain evidence="1 2">JCM 30743</strain>
    </source>
</reference>
<comment type="caution">
    <text evidence="1">The sequence shown here is derived from an EMBL/GenBank/DDBJ whole genome shotgun (WGS) entry which is preliminary data.</text>
</comment>
<gene>
    <name evidence="1" type="ORF">D1B31_13550</name>
</gene>
<proteinExistence type="predicted"/>